<sequence>MTDHQTAQKIIDTIPLRYRGPGGAIAVVKDGEVIAQRVWGYADVDKRIPFTAEMQMPICSISKQFFCALLLDLKRNPTPAMLAKGDIEAQFTEKLREVLHPDLTRDSGITLENLVDMQSGLRDYWAMTALWGTKPDDEFLVARDCPPMLDRTKSFHFKPGTEYSYCNVNFHVVARVIERVTGEPLDKLLQERVLGPAGMKTAYLGPDNSKLPAPCVGYEGTEATGFIPAVNLMEWSGDAGIVASLTDMIAWEKHLDRLYAESDSWYRQVSKPNTFADGNPAFYHYGLIRRAYDGIQTLGHAGALPGFRSARSHAMEDRLSVVVFFNYEPDMVAAAEDVMMALLNKPKKEYSPVEPDPAWVGNYLDQETQLSITVSKGSATGEISVSYDSGPETLKLTDPSHAEAPGLYASIDGDIFRMHRIAENRKLEARGITPRDSSFLDTSLQGDYKSEEVESVFHCTGEAGMLYGAFDGYLGNSSFTGMVYLGDDVWRLTCPRGLDSPAPGDWTMVFHRDESGAIIGFKIGCWLARGIDYVKV</sequence>
<dbReference type="InterPro" id="IPR027279">
    <property type="entry name" value="D_amino_pept/lipop_sf"/>
</dbReference>
<dbReference type="SUPFAM" id="SSF56601">
    <property type="entry name" value="beta-lactamase/transpeptidase-like"/>
    <property type="match status" value="1"/>
</dbReference>
<dbReference type="Proteomes" id="UP001215712">
    <property type="component" value="Unassembled WGS sequence"/>
</dbReference>
<name>A0AAD6HVY0_9EURO</name>
<gene>
    <name evidence="5" type="ORF">N7493_000142</name>
</gene>
<proteinExistence type="inferred from homology"/>
<evidence type="ECO:0000313" key="6">
    <source>
        <dbReference type="Proteomes" id="UP001215712"/>
    </source>
</evidence>
<dbReference type="EMBL" id="JAQJAN010000001">
    <property type="protein sequence ID" value="KAJ5740270.1"/>
    <property type="molecule type" value="Genomic_DNA"/>
</dbReference>
<dbReference type="GO" id="GO:0004177">
    <property type="term" value="F:aminopeptidase activity"/>
    <property type="evidence" value="ECO:0007669"/>
    <property type="project" value="UniProtKB-KW"/>
</dbReference>
<comment type="similarity">
    <text evidence="2">Belongs to the peptidase S12 family.</text>
</comment>
<dbReference type="InterPro" id="IPR012338">
    <property type="entry name" value="Beta-lactam/transpept-like"/>
</dbReference>
<dbReference type="PANTHER" id="PTHR46825:SF9">
    <property type="entry name" value="BETA-LACTAMASE-RELATED DOMAIN-CONTAINING PROTEIN"/>
    <property type="match status" value="1"/>
</dbReference>
<keyword evidence="1" id="KW-0645">Protease</keyword>
<keyword evidence="1" id="KW-0378">Hydrolase</keyword>
<evidence type="ECO:0000256" key="2">
    <source>
        <dbReference type="ARBA" id="ARBA00038215"/>
    </source>
</evidence>
<evidence type="ECO:0000313" key="5">
    <source>
        <dbReference type="EMBL" id="KAJ5740270.1"/>
    </source>
</evidence>
<dbReference type="AlphaFoldDB" id="A0AAD6HVY0"/>
<evidence type="ECO:0000256" key="1">
    <source>
        <dbReference type="ARBA" id="ARBA00022438"/>
    </source>
</evidence>
<evidence type="ECO:0000259" key="3">
    <source>
        <dbReference type="Pfam" id="PF00144"/>
    </source>
</evidence>
<reference evidence="5" key="1">
    <citation type="journal article" date="2023" name="IMA Fungus">
        <title>Comparative genomic study of the Penicillium genus elucidates a diverse pangenome and 15 lateral gene transfer events.</title>
        <authorList>
            <person name="Petersen C."/>
            <person name="Sorensen T."/>
            <person name="Nielsen M.R."/>
            <person name="Sondergaard T.E."/>
            <person name="Sorensen J.L."/>
            <person name="Fitzpatrick D.A."/>
            <person name="Frisvad J.C."/>
            <person name="Nielsen K.L."/>
        </authorList>
    </citation>
    <scope>NUCLEOTIDE SEQUENCE</scope>
    <source>
        <strain evidence="5">IBT 17514</strain>
    </source>
</reference>
<dbReference type="Pfam" id="PF07930">
    <property type="entry name" value="DAP_B"/>
    <property type="match status" value="1"/>
</dbReference>
<accession>A0AAD6HVY0</accession>
<protein>
    <submittedName>
        <fullName evidence="5">Beta-lactamase/transpeptidase-like protein</fullName>
    </submittedName>
</protein>
<dbReference type="Gene3D" id="3.40.710.10">
    <property type="entry name" value="DD-peptidase/beta-lactamase superfamily"/>
    <property type="match status" value="1"/>
</dbReference>
<feature type="domain" description="Beta-lactamase-related" evidence="3">
    <location>
        <begin position="9"/>
        <end position="336"/>
    </location>
</feature>
<dbReference type="InterPro" id="IPR012856">
    <property type="entry name" value="DAP_B_dom"/>
</dbReference>
<evidence type="ECO:0000259" key="4">
    <source>
        <dbReference type="Pfam" id="PF07930"/>
    </source>
</evidence>
<reference evidence="5" key="2">
    <citation type="submission" date="2023-01" db="EMBL/GenBank/DDBJ databases">
        <authorList>
            <person name="Petersen C."/>
        </authorList>
    </citation>
    <scope>NUCLEOTIDE SEQUENCE</scope>
    <source>
        <strain evidence="5">IBT 17514</strain>
    </source>
</reference>
<feature type="domain" description="D-aminopeptidase" evidence="4">
    <location>
        <begin position="353"/>
        <end position="533"/>
    </location>
</feature>
<dbReference type="PANTHER" id="PTHR46825">
    <property type="entry name" value="D-ALANYL-D-ALANINE-CARBOXYPEPTIDASE/ENDOPEPTIDASE AMPH"/>
    <property type="match status" value="1"/>
</dbReference>
<dbReference type="Pfam" id="PF00144">
    <property type="entry name" value="Beta-lactamase"/>
    <property type="match status" value="1"/>
</dbReference>
<comment type="caution">
    <text evidence="5">The sequence shown here is derived from an EMBL/GenBank/DDBJ whole genome shotgun (WGS) entry which is preliminary data.</text>
</comment>
<organism evidence="5 6">
    <name type="scientific">Penicillium malachiteum</name>
    <dbReference type="NCBI Taxonomy" id="1324776"/>
    <lineage>
        <taxon>Eukaryota</taxon>
        <taxon>Fungi</taxon>
        <taxon>Dikarya</taxon>
        <taxon>Ascomycota</taxon>
        <taxon>Pezizomycotina</taxon>
        <taxon>Eurotiomycetes</taxon>
        <taxon>Eurotiomycetidae</taxon>
        <taxon>Eurotiales</taxon>
        <taxon>Aspergillaceae</taxon>
        <taxon>Penicillium</taxon>
    </lineage>
</organism>
<keyword evidence="6" id="KW-1185">Reference proteome</keyword>
<dbReference type="InterPro" id="IPR001466">
    <property type="entry name" value="Beta-lactam-related"/>
</dbReference>
<keyword evidence="1" id="KW-0031">Aminopeptidase</keyword>
<dbReference type="NCBIfam" id="NF009622">
    <property type="entry name" value="PRK13128.1"/>
    <property type="match status" value="1"/>
</dbReference>
<dbReference type="Gene3D" id="2.40.128.50">
    <property type="match status" value="2"/>
</dbReference>
<dbReference type="SUPFAM" id="SSF50886">
    <property type="entry name" value="D-aminopeptidase, middle and C-terminal domains"/>
    <property type="match status" value="2"/>
</dbReference>
<dbReference type="InterPro" id="IPR050491">
    <property type="entry name" value="AmpC-like"/>
</dbReference>